<feature type="compositionally biased region" description="Polar residues" evidence="1">
    <location>
        <begin position="198"/>
        <end position="214"/>
    </location>
</feature>
<accession>A0A2I0I4G3</accession>
<gene>
    <name evidence="3" type="ORF">CRG98_040751</name>
</gene>
<dbReference type="PANTHER" id="PTHR32108">
    <property type="entry name" value="DNA-DIRECTED RNA POLYMERASE SUBUNIT ALPHA"/>
    <property type="match status" value="1"/>
</dbReference>
<dbReference type="InterPro" id="IPR005162">
    <property type="entry name" value="Retrotrans_gag_dom"/>
</dbReference>
<name>A0A2I0I4G3_PUNGR</name>
<dbReference type="Proteomes" id="UP000233551">
    <property type="component" value="Unassembled WGS sequence"/>
</dbReference>
<sequence>MRLLPKIKVPEFERYDGITDPRHNFRRYRGKMLSYWDYEEFIIHTFRDSLTGAALDWYMSLKATDIPTWADLSSKFIDQYRYCAETPPTLLELNTTEMTKGQSFEAYAAKWRAAVAKHKKEGESSKKAAVGTSFTRNKKANDAFVNAVNPGYQAPPPQSTQSYTPPPAHHHQQHPAQQVYYSALPQQYVHNYAPAPPSAQQNRPPASRTPQPTQRAPAPKGQQLLASGLIKPVALGPNFDLAAQNPNLRCEYHSGAPGHTLNNCWQLWDKIQELVEKNAIAFNAVKPPNVHANPFPDHGSSSGPTINMISICAKGEEESKEQVLVPFIIEYVPTEVAVASAPFVIEVPTREPYQDNRVPWNYEGGVANLEQQMSVIGVTRLGRLYENPAATNKGKAPATALEVTPLAAPIPQKKVTEEEAEAFMKVIKASEYKIVEQMGKSPTHISLMALLLSSEPHREALLKVLTSAQVPKEIAPDMIEETVSSIFSSNISFLDDELPSERYKHTRALHIVCKCNRFIIGRVMINNGSALNVLPVSTLKQMNVDMSRIKPGKTAVRAFDGSRREVNGEIDLLIEVGLCSFSVTFQVLDIPNAFSLLLGRPWIHSAGALPSSLHQKLKFIAEDKLITVKGECQHPILAHQLKLHYQHWSKL</sequence>
<dbReference type="Pfam" id="PF03732">
    <property type="entry name" value="Retrotrans_gag"/>
    <property type="match status" value="1"/>
</dbReference>
<dbReference type="AlphaFoldDB" id="A0A2I0I4G3"/>
<dbReference type="EMBL" id="PGOL01003988">
    <property type="protein sequence ID" value="PKI38851.1"/>
    <property type="molecule type" value="Genomic_DNA"/>
</dbReference>
<comment type="caution">
    <text evidence="3">The sequence shown here is derived from an EMBL/GenBank/DDBJ whole genome shotgun (WGS) entry which is preliminary data.</text>
</comment>
<feature type="region of interest" description="Disordered" evidence="1">
    <location>
        <begin position="147"/>
        <end position="175"/>
    </location>
</feature>
<feature type="region of interest" description="Disordered" evidence="1">
    <location>
        <begin position="191"/>
        <end position="222"/>
    </location>
</feature>
<organism evidence="3 4">
    <name type="scientific">Punica granatum</name>
    <name type="common">Pomegranate</name>
    <dbReference type="NCBI Taxonomy" id="22663"/>
    <lineage>
        <taxon>Eukaryota</taxon>
        <taxon>Viridiplantae</taxon>
        <taxon>Streptophyta</taxon>
        <taxon>Embryophyta</taxon>
        <taxon>Tracheophyta</taxon>
        <taxon>Spermatophyta</taxon>
        <taxon>Magnoliopsida</taxon>
        <taxon>eudicotyledons</taxon>
        <taxon>Gunneridae</taxon>
        <taxon>Pentapetalae</taxon>
        <taxon>rosids</taxon>
        <taxon>malvids</taxon>
        <taxon>Myrtales</taxon>
        <taxon>Lythraceae</taxon>
        <taxon>Punica</taxon>
    </lineage>
</organism>
<dbReference type="PANTHER" id="PTHR32108:SF9">
    <property type="entry name" value="REVERSE TRANSCRIPTASE RNASE H-LIKE DOMAIN-CONTAINING PROTEIN"/>
    <property type="match status" value="1"/>
</dbReference>
<reference evidence="3 4" key="1">
    <citation type="submission" date="2017-11" db="EMBL/GenBank/DDBJ databases">
        <title>De-novo sequencing of pomegranate (Punica granatum L.) genome.</title>
        <authorList>
            <person name="Akparov Z."/>
            <person name="Amiraslanov A."/>
            <person name="Hajiyeva S."/>
            <person name="Abbasov M."/>
            <person name="Kaur K."/>
            <person name="Hamwieh A."/>
            <person name="Solovyev V."/>
            <person name="Salamov A."/>
            <person name="Braich B."/>
            <person name="Kosarev P."/>
            <person name="Mahmoud A."/>
            <person name="Hajiyev E."/>
            <person name="Babayeva S."/>
            <person name="Izzatullayeva V."/>
            <person name="Mammadov A."/>
            <person name="Mammadov A."/>
            <person name="Sharifova S."/>
            <person name="Ojaghi J."/>
            <person name="Eynullazada K."/>
            <person name="Bayramov B."/>
            <person name="Abdulazimova A."/>
            <person name="Shahmuradov I."/>
        </authorList>
    </citation>
    <scope>NUCLEOTIDE SEQUENCE [LARGE SCALE GENOMIC DNA]</scope>
    <source>
        <strain evidence="4">cv. AG2017</strain>
        <tissue evidence="3">Leaf</tissue>
    </source>
</reference>
<proteinExistence type="predicted"/>
<dbReference type="STRING" id="22663.A0A2I0I4G3"/>
<evidence type="ECO:0000313" key="3">
    <source>
        <dbReference type="EMBL" id="PKI38851.1"/>
    </source>
</evidence>
<protein>
    <recommendedName>
        <fullName evidence="2">Retrotransposon gag domain-containing protein</fullName>
    </recommendedName>
</protein>
<evidence type="ECO:0000256" key="1">
    <source>
        <dbReference type="SAM" id="MobiDB-lite"/>
    </source>
</evidence>
<evidence type="ECO:0000313" key="4">
    <source>
        <dbReference type="Proteomes" id="UP000233551"/>
    </source>
</evidence>
<dbReference type="CDD" id="cd00303">
    <property type="entry name" value="retropepsin_like"/>
    <property type="match status" value="1"/>
</dbReference>
<feature type="domain" description="Retrotransposon gag" evidence="2">
    <location>
        <begin position="49"/>
        <end position="124"/>
    </location>
</feature>
<dbReference type="InterPro" id="IPR021109">
    <property type="entry name" value="Peptidase_aspartic_dom_sf"/>
</dbReference>
<keyword evidence="4" id="KW-1185">Reference proteome</keyword>
<dbReference type="Gene3D" id="2.40.70.10">
    <property type="entry name" value="Acid Proteases"/>
    <property type="match status" value="1"/>
</dbReference>
<evidence type="ECO:0000259" key="2">
    <source>
        <dbReference type="Pfam" id="PF03732"/>
    </source>
</evidence>